<evidence type="ECO:0000256" key="9">
    <source>
        <dbReference type="SAM" id="MobiDB-lite"/>
    </source>
</evidence>
<dbReference type="Gene3D" id="3.10.450.580">
    <property type="entry name" value="Mediator complex, subunit Med6"/>
    <property type="match status" value="1"/>
</dbReference>
<proteinExistence type="inferred from homology"/>
<dbReference type="GO" id="GO:0006357">
    <property type="term" value="P:regulation of transcription by RNA polymerase II"/>
    <property type="evidence" value="ECO:0007669"/>
    <property type="project" value="InterPro"/>
</dbReference>
<feature type="region of interest" description="Disordered" evidence="9">
    <location>
        <begin position="224"/>
        <end position="294"/>
    </location>
</feature>
<sequence length="294" mass="32961">MDDGTLSSANLTGIEWRFTEWLGANGGLRADNVLEYFSLSPFWDPTSNNAVLKMQTQFNELQAAQLDLKKMTGVEFAVVHERWPTLFIIRKQRRRSPNEVIPLATYYILNGNIYQSPDLYSVVSNRLAFDETYRHARFHPSEHYSWKDCTMEPAPKPDATETDDDPFTDPRLLHNPDYNQFRSSFRESLMTATTKLDAIRRRIEQAGPAAAATTMTAVSSSAAKLADKNPAASVGTTPKPSTPLLISFPLKSPLRRLRKKKLDADSVSQQTGSVQKKRKKASVSAKPPITLNQG</sequence>
<dbReference type="InterPro" id="IPR007018">
    <property type="entry name" value="Mediator_Med6"/>
</dbReference>
<dbReference type="AlphaFoldDB" id="A0A9W8DMD1"/>
<keyword evidence="11" id="KW-1185">Reference proteome</keyword>
<evidence type="ECO:0000256" key="3">
    <source>
        <dbReference type="ARBA" id="ARBA00020634"/>
    </source>
</evidence>
<protein>
    <recommendedName>
        <fullName evidence="3 8">Mediator of RNA polymerase II transcription subunit 6</fullName>
    </recommendedName>
    <alternativeName>
        <fullName evidence="7 8">Mediator complex subunit 6</fullName>
    </alternativeName>
</protein>
<dbReference type="GO" id="GO:0016592">
    <property type="term" value="C:mediator complex"/>
    <property type="evidence" value="ECO:0007669"/>
    <property type="project" value="InterPro"/>
</dbReference>
<evidence type="ECO:0000256" key="8">
    <source>
        <dbReference type="RuleBase" id="RU364143"/>
    </source>
</evidence>
<dbReference type="EMBL" id="JANBPT010001106">
    <property type="protein sequence ID" value="KAJ1910039.1"/>
    <property type="molecule type" value="Genomic_DNA"/>
</dbReference>
<comment type="subunit">
    <text evidence="8">Component of the Mediator complex.</text>
</comment>
<comment type="caution">
    <text evidence="10">The sequence shown here is derived from an EMBL/GenBank/DDBJ whole genome shotgun (WGS) entry which is preliminary data.</text>
</comment>
<evidence type="ECO:0000256" key="2">
    <source>
        <dbReference type="ARBA" id="ARBA00007526"/>
    </source>
</evidence>
<accession>A0A9W8DMD1</accession>
<evidence type="ECO:0000256" key="4">
    <source>
        <dbReference type="ARBA" id="ARBA00023015"/>
    </source>
</evidence>
<keyword evidence="8" id="KW-0010">Activator</keyword>
<keyword evidence="4 8" id="KW-0805">Transcription regulation</keyword>
<dbReference type="OrthoDB" id="344220at2759"/>
<dbReference type="GO" id="GO:0003712">
    <property type="term" value="F:transcription coregulator activity"/>
    <property type="evidence" value="ECO:0007669"/>
    <property type="project" value="InterPro"/>
</dbReference>
<reference evidence="10" key="1">
    <citation type="submission" date="2022-07" db="EMBL/GenBank/DDBJ databases">
        <title>Phylogenomic reconstructions and comparative analyses of Kickxellomycotina fungi.</title>
        <authorList>
            <person name="Reynolds N.K."/>
            <person name="Stajich J.E."/>
            <person name="Barry K."/>
            <person name="Grigoriev I.V."/>
            <person name="Crous P."/>
            <person name="Smith M.E."/>
        </authorList>
    </citation>
    <scope>NUCLEOTIDE SEQUENCE</scope>
    <source>
        <strain evidence="10">RSA 861</strain>
    </source>
</reference>
<organism evidence="10 11">
    <name type="scientific">Tieghemiomyces parasiticus</name>
    <dbReference type="NCBI Taxonomy" id="78921"/>
    <lineage>
        <taxon>Eukaryota</taxon>
        <taxon>Fungi</taxon>
        <taxon>Fungi incertae sedis</taxon>
        <taxon>Zoopagomycota</taxon>
        <taxon>Kickxellomycotina</taxon>
        <taxon>Dimargaritomycetes</taxon>
        <taxon>Dimargaritales</taxon>
        <taxon>Dimargaritaceae</taxon>
        <taxon>Tieghemiomyces</taxon>
    </lineage>
</organism>
<dbReference type="Proteomes" id="UP001150569">
    <property type="component" value="Unassembled WGS sequence"/>
</dbReference>
<evidence type="ECO:0000256" key="5">
    <source>
        <dbReference type="ARBA" id="ARBA00023163"/>
    </source>
</evidence>
<evidence type="ECO:0000313" key="11">
    <source>
        <dbReference type="Proteomes" id="UP001150569"/>
    </source>
</evidence>
<name>A0A9W8DMD1_9FUNG</name>
<dbReference type="Pfam" id="PF04934">
    <property type="entry name" value="Med6"/>
    <property type="match status" value="1"/>
</dbReference>
<comment type="function">
    <text evidence="8">Component of the Mediator complex, a coactivator involved in the regulated transcription of nearly all RNA polymerase II-dependent genes. Mediator functions as a bridge to convey information from gene-specific regulatory proteins to the basal RNA polymerase II transcription machinery. Mediator is recruited to promoters by direct interactions with regulatory proteins and serves as a scaffold for the assembly of a functional preinitiation complex with RNA polymerase II and the general transcription factors.</text>
</comment>
<evidence type="ECO:0000256" key="1">
    <source>
        <dbReference type="ARBA" id="ARBA00004123"/>
    </source>
</evidence>
<keyword evidence="5 8" id="KW-0804">Transcription</keyword>
<dbReference type="InterPro" id="IPR038566">
    <property type="entry name" value="Mediator_Med6_sf"/>
</dbReference>
<evidence type="ECO:0000313" key="10">
    <source>
        <dbReference type="EMBL" id="KAJ1910039.1"/>
    </source>
</evidence>
<dbReference type="PANTHER" id="PTHR13104">
    <property type="entry name" value="MED-6-RELATED"/>
    <property type="match status" value="1"/>
</dbReference>
<evidence type="ECO:0000256" key="6">
    <source>
        <dbReference type="ARBA" id="ARBA00023242"/>
    </source>
</evidence>
<comment type="similarity">
    <text evidence="2 8">Belongs to the Mediator complex subunit 6 family.</text>
</comment>
<comment type="subcellular location">
    <subcellularLocation>
        <location evidence="1 8">Nucleus</location>
    </subcellularLocation>
</comment>
<gene>
    <name evidence="10" type="primary">MED6_2</name>
    <name evidence="8" type="synonym">MED6</name>
    <name evidence="10" type="ORF">IWQ60_010867</name>
</gene>
<evidence type="ECO:0000256" key="7">
    <source>
        <dbReference type="ARBA" id="ARBA00031259"/>
    </source>
</evidence>
<keyword evidence="6 8" id="KW-0539">Nucleus</keyword>
<feature type="region of interest" description="Disordered" evidence="9">
    <location>
        <begin position="149"/>
        <end position="170"/>
    </location>
</feature>